<protein>
    <submittedName>
        <fullName evidence="8">Uncharacterized protein LOC114246557</fullName>
    </submittedName>
</protein>
<name>A0A6J2K3Q3_BOMMA</name>
<sequence length="586" mass="64744">MFSITSCTFLCVFFVLWSPETCASDIPHLLLYSPGDVQYTDVLVKRVNDNLTLICELQGDNTKRRYVWNYVASDLGNVTDFKTPYTVDTLAPSNRSTLYKTELQISDSGHYMCSAPPFSVTKYIVVQNKGAVGCARGALSCGFRCVLPAYVCDGRTDCADAEDEHPLMCGENVCMRSDRLNCSDGRCVPAAACCGAPAALCRQPACCNEHPSYSRLEGPIEVEYPQVFDDRHAPDDYGFIQSTIYTVTACALIFMIAVVLLISAICKMHMKRAALRSYAHAERATRRHYSVHYAQTQRFPPCYEASRLLEDGRAASPAHSPHDSPARQNLQCNPGCPPAAELETRPGFGLASLSAIFSSRYRQVPLPPAEVEMNAIRASSTSSSIQNYRSPTYCDLQEELFASPESQATGRDLNYMAAPLELFRRRARSSLDRQRLTLQLGRFQLTLPFRDRRPDTPNVSEVDDEDTYTLNGRTIRLLGADLENYPVVSDGIARPPPYAEAVRYKLFGPPPEYLSREALNLRVDMEARTNVEMPPRYDDLASGASSDSQPRAPESNGVAPTLSSVIDDLPDIDNDAPGTASSLAPH</sequence>
<dbReference type="OrthoDB" id="6118542at2759"/>
<gene>
    <name evidence="8" type="primary">LOC114246557</name>
</gene>
<feature type="region of interest" description="Disordered" evidence="3">
    <location>
        <begin position="530"/>
        <end position="586"/>
    </location>
</feature>
<dbReference type="GeneID" id="114246557"/>
<dbReference type="InterPro" id="IPR007110">
    <property type="entry name" value="Ig-like_dom"/>
</dbReference>
<dbReference type="SUPFAM" id="SSF57424">
    <property type="entry name" value="LDL receptor-like module"/>
    <property type="match status" value="1"/>
</dbReference>
<keyword evidence="4" id="KW-0472">Membrane</keyword>
<dbReference type="Gene3D" id="4.10.400.10">
    <property type="entry name" value="Low-density Lipoprotein Receptor"/>
    <property type="match status" value="1"/>
</dbReference>
<dbReference type="Proteomes" id="UP000504629">
    <property type="component" value="Unplaced"/>
</dbReference>
<dbReference type="Gene3D" id="2.60.40.10">
    <property type="entry name" value="Immunoglobulins"/>
    <property type="match status" value="1"/>
</dbReference>
<keyword evidence="1" id="KW-1015">Disulfide bond</keyword>
<evidence type="ECO:0000256" key="5">
    <source>
        <dbReference type="SAM" id="SignalP"/>
    </source>
</evidence>
<keyword evidence="4" id="KW-0812">Transmembrane</keyword>
<accession>A0A6J2K3Q3</accession>
<feature type="transmembrane region" description="Helical" evidence="4">
    <location>
        <begin position="244"/>
        <end position="266"/>
    </location>
</feature>
<feature type="chain" id="PRO_5027010800" evidence="5">
    <location>
        <begin position="24"/>
        <end position="586"/>
    </location>
</feature>
<dbReference type="SUPFAM" id="SSF48726">
    <property type="entry name" value="Immunoglobulin"/>
    <property type="match status" value="1"/>
</dbReference>
<dbReference type="RefSeq" id="XP_028034934.1">
    <property type="nucleotide sequence ID" value="XM_028179133.1"/>
</dbReference>
<proteinExistence type="predicted"/>
<feature type="region of interest" description="Disordered" evidence="3">
    <location>
        <begin position="313"/>
        <end position="336"/>
    </location>
</feature>
<dbReference type="KEGG" id="bman:114246557"/>
<feature type="compositionally biased region" description="Basic and acidic residues" evidence="3">
    <location>
        <begin position="530"/>
        <end position="539"/>
    </location>
</feature>
<dbReference type="AlphaFoldDB" id="A0A6J2K3Q3"/>
<evidence type="ECO:0000256" key="2">
    <source>
        <dbReference type="PROSITE-ProRule" id="PRU00124"/>
    </source>
</evidence>
<evidence type="ECO:0000313" key="7">
    <source>
        <dbReference type="Proteomes" id="UP000504629"/>
    </source>
</evidence>
<dbReference type="InterPro" id="IPR013783">
    <property type="entry name" value="Ig-like_fold"/>
</dbReference>
<dbReference type="InterPro" id="IPR002172">
    <property type="entry name" value="LDrepeatLR_classA_rpt"/>
</dbReference>
<dbReference type="PROSITE" id="PS50068">
    <property type="entry name" value="LDLRA_2"/>
    <property type="match status" value="1"/>
</dbReference>
<dbReference type="PROSITE" id="PS50835">
    <property type="entry name" value="IG_LIKE"/>
    <property type="match status" value="1"/>
</dbReference>
<feature type="signal peptide" evidence="5">
    <location>
        <begin position="1"/>
        <end position="23"/>
    </location>
</feature>
<dbReference type="InterPro" id="IPR036055">
    <property type="entry name" value="LDL_receptor-like_sf"/>
</dbReference>
<dbReference type="SMART" id="SM00192">
    <property type="entry name" value="LDLa"/>
    <property type="match status" value="1"/>
</dbReference>
<keyword evidence="7" id="KW-1185">Reference proteome</keyword>
<evidence type="ECO:0000256" key="3">
    <source>
        <dbReference type="SAM" id="MobiDB-lite"/>
    </source>
</evidence>
<evidence type="ECO:0000256" key="4">
    <source>
        <dbReference type="SAM" id="Phobius"/>
    </source>
</evidence>
<evidence type="ECO:0000313" key="8">
    <source>
        <dbReference type="RefSeq" id="XP_028034934.1"/>
    </source>
</evidence>
<comment type="caution">
    <text evidence="2">Lacks conserved residue(s) required for the propagation of feature annotation.</text>
</comment>
<evidence type="ECO:0000256" key="1">
    <source>
        <dbReference type="ARBA" id="ARBA00023157"/>
    </source>
</evidence>
<feature type="domain" description="Ig-like" evidence="6">
    <location>
        <begin position="27"/>
        <end position="115"/>
    </location>
</feature>
<keyword evidence="4" id="KW-1133">Transmembrane helix</keyword>
<dbReference type="InterPro" id="IPR036179">
    <property type="entry name" value="Ig-like_dom_sf"/>
</dbReference>
<evidence type="ECO:0000259" key="6">
    <source>
        <dbReference type="PROSITE" id="PS50835"/>
    </source>
</evidence>
<keyword evidence="5" id="KW-0732">Signal</keyword>
<organism evidence="7 8">
    <name type="scientific">Bombyx mandarina</name>
    <name type="common">Wild silk moth</name>
    <name type="synonym">Wild silkworm</name>
    <dbReference type="NCBI Taxonomy" id="7092"/>
    <lineage>
        <taxon>Eukaryota</taxon>
        <taxon>Metazoa</taxon>
        <taxon>Ecdysozoa</taxon>
        <taxon>Arthropoda</taxon>
        <taxon>Hexapoda</taxon>
        <taxon>Insecta</taxon>
        <taxon>Pterygota</taxon>
        <taxon>Neoptera</taxon>
        <taxon>Endopterygota</taxon>
        <taxon>Lepidoptera</taxon>
        <taxon>Glossata</taxon>
        <taxon>Ditrysia</taxon>
        <taxon>Bombycoidea</taxon>
        <taxon>Bombycidae</taxon>
        <taxon>Bombycinae</taxon>
        <taxon>Bombyx</taxon>
    </lineage>
</organism>
<dbReference type="CDD" id="cd00112">
    <property type="entry name" value="LDLa"/>
    <property type="match status" value="1"/>
</dbReference>
<reference evidence="8" key="1">
    <citation type="submission" date="2025-08" db="UniProtKB">
        <authorList>
            <consortium name="RefSeq"/>
        </authorList>
    </citation>
    <scope>IDENTIFICATION</scope>
    <source>
        <tissue evidence="8">Silk gland</tissue>
    </source>
</reference>